<dbReference type="Proteomes" id="UP001166286">
    <property type="component" value="Unassembled WGS sequence"/>
</dbReference>
<proteinExistence type="predicted"/>
<evidence type="ECO:0000313" key="3">
    <source>
        <dbReference type="Proteomes" id="UP001166286"/>
    </source>
</evidence>
<evidence type="ECO:0000256" key="1">
    <source>
        <dbReference type="SAM" id="MobiDB-lite"/>
    </source>
</evidence>
<gene>
    <name evidence="2" type="ORF">JMJ35_010410</name>
</gene>
<feature type="region of interest" description="Disordered" evidence="1">
    <location>
        <begin position="1"/>
        <end position="53"/>
    </location>
</feature>
<feature type="compositionally biased region" description="Basic residues" evidence="1">
    <location>
        <begin position="1"/>
        <end position="14"/>
    </location>
</feature>
<accession>A0AA39UXI5</accession>
<reference evidence="2" key="1">
    <citation type="submission" date="2023-03" db="EMBL/GenBank/DDBJ databases">
        <title>Complete genome of Cladonia borealis.</title>
        <authorList>
            <person name="Park H."/>
        </authorList>
    </citation>
    <scope>NUCLEOTIDE SEQUENCE</scope>
    <source>
        <strain evidence="2">ANT050790</strain>
    </source>
</reference>
<protein>
    <submittedName>
        <fullName evidence="2">Uncharacterized protein</fullName>
    </submittedName>
</protein>
<name>A0AA39UXI5_9LECA</name>
<comment type="caution">
    <text evidence="2">The sequence shown here is derived from an EMBL/GenBank/DDBJ whole genome shotgun (WGS) entry which is preliminary data.</text>
</comment>
<organism evidence="2 3">
    <name type="scientific">Cladonia borealis</name>
    <dbReference type="NCBI Taxonomy" id="184061"/>
    <lineage>
        <taxon>Eukaryota</taxon>
        <taxon>Fungi</taxon>
        <taxon>Dikarya</taxon>
        <taxon>Ascomycota</taxon>
        <taxon>Pezizomycotina</taxon>
        <taxon>Lecanoromycetes</taxon>
        <taxon>OSLEUM clade</taxon>
        <taxon>Lecanoromycetidae</taxon>
        <taxon>Lecanorales</taxon>
        <taxon>Lecanorineae</taxon>
        <taxon>Cladoniaceae</taxon>
        <taxon>Cladonia</taxon>
    </lineage>
</organism>
<evidence type="ECO:0000313" key="2">
    <source>
        <dbReference type="EMBL" id="KAK0507372.1"/>
    </source>
</evidence>
<dbReference type="AlphaFoldDB" id="A0AA39UXI5"/>
<dbReference type="EMBL" id="JAFEKC020000024">
    <property type="protein sequence ID" value="KAK0507372.1"/>
    <property type="molecule type" value="Genomic_DNA"/>
</dbReference>
<sequence length="433" mass="49613">MDKTPIRIRGKRASARTLPSTHNSDPKGKRPLSPVSRTSPHRAKLPHQNPTTLQQTAYTRPLSYLERLPVELLEVIFYYCLNPSLPQASIAIGQKLNSTRIKSQLVLRTLSTPNSFEYPCPVSDVFPTLQEQAKAQSAILRLRWMTLPFLRQLIPDYIVHTIIRELGARRIRWMEDGPLVTKESEPVIRRYLEDNAARIDCARRSQMGLPAHCEIKSYWEIKWIDEPEKREVLLGVGLQDGLVTLGEREMYSWDDEGFSHMAPQLSKWRICGGIEGCQIPEKLLRGPWTDEKCDFLEVLIRGNAEVDRVNSTSGEVAEQGLWEAIEEHNARAVRALVARVDPYHRPWAIAFAPYGVDSCYREDPICRGVGIVPRQEHLRRTLEDGCTWEVLSALLGAAKVDCDIKTPDIQLWARENVHDMRAKLIREEHHFSY</sequence>
<keyword evidence="3" id="KW-1185">Reference proteome</keyword>